<proteinExistence type="predicted"/>
<accession>A0A9D1NT57</accession>
<protein>
    <submittedName>
        <fullName evidence="1">Uncharacterized protein</fullName>
    </submittedName>
</protein>
<sequence length="129" mass="14364">MEPQKELMLMLKTLIEEKLDLPISLEELSADGEVYAELGAGYTEKKYRNGPALIVCPVMFLTIGADEPACIDRLGKITNYLKRTPARAMPKGSTYSWRGCTVAAEPNKIGRREDGQVLYSCIVNCKICF</sequence>
<reference evidence="1" key="1">
    <citation type="submission" date="2020-10" db="EMBL/GenBank/DDBJ databases">
        <authorList>
            <person name="Gilroy R."/>
        </authorList>
    </citation>
    <scope>NUCLEOTIDE SEQUENCE</scope>
    <source>
        <strain evidence="1">ChiBcec2-4451</strain>
    </source>
</reference>
<dbReference type="AlphaFoldDB" id="A0A9D1NT57"/>
<dbReference type="EMBL" id="DVON01000094">
    <property type="protein sequence ID" value="HIV12377.1"/>
    <property type="molecule type" value="Genomic_DNA"/>
</dbReference>
<reference evidence="1" key="2">
    <citation type="journal article" date="2021" name="PeerJ">
        <title>Extensive microbial diversity within the chicken gut microbiome revealed by metagenomics and culture.</title>
        <authorList>
            <person name="Gilroy R."/>
            <person name="Ravi A."/>
            <person name="Getino M."/>
            <person name="Pursley I."/>
            <person name="Horton D.L."/>
            <person name="Alikhan N.F."/>
            <person name="Baker D."/>
            <person name="Gharbi K."/>
            <person name="Hall N."/>
            <person name="Watson M."/>
            <person name="Adriaenssens E.M."/>
            <person name="Foster-Nyarko E."/>
            <person name="Jarju S."/>
            <person name="Secka A."/>
            <person name="Antonio M."/>
            <person name="Oren A."/>
            <person name="Chaudhuri R.R."/>
            <person name="La Ragione R."/>
            <person name="Hildebrand F."/>
            <person name="Pallen M.J."/>
        </authorList>
    </citation>
    <scope>NUCLEOTIDE SEQUENCE</scope>
    <source>
        <strain evidence="1">ChiBcec2-4451</strain>
    </source>
</reference>
<dbReference type="Proteomes" id="UP000886723">
    <property type="component" value="Unassembled WGS sequence"/>
</dbReference>
<gene>
    <name evidence="1" type="ORF">IAA63_04450</name>
</gene>
<comment type="caution">
    <text evidence="1">The sequence shown here is derived from an EMBL/GenBank/DDBJ whole genome shotgun (WGS) entry which is preliminary data.</text>
</comment>
<organism evidence="1 2">
    <name type="scientific">Candidatus Pullilachnospira stercoravium</name>
    <dbReference type="NCBI Taxonomy" id="2840913"/>
    <lineage>
        <taxon>Bacteria</taxon>
        <taxon>Bacillati</taxon>
        <taxon>Bacillota</taxon>
        <taxon>Clostridia</taxon>
        <taxon>Lachnospirales</taxon>
        <taxon>Lachnospiraceae</taxon>
        <taxon>Lachnospiraceae incertae sedis</taxon>
        <taxon>Candidatus Pullilachnospira</taxon>
    </lineage>
</organism>
<evidence type="ECO:0000313" key="1">
    <source>
        <dbReference type="EMBL" id="HIV12377.1"/>
    </source>
</evidence>
<name>A0A9D1NT57_9FIRM</name>
<evidence type="ECO:0000313" key="2">
    <source>
        <dbReference type="Proteomes" id="UP000886723"/>
    </source>
</evidence>